<dbReference type="InterPro" id="IPR052514">
    <property type="entry name" value="SAM-dependent_MTase"/>
</dbReference>
<protein>
    <recommendedName>
        <fullName evidence="2">Methyltransferase FkbM domain-containing protein</fullName>
    </recommendedName>
</protein>
<dbReference type="EMBL" id="CAJNOC010001103">
    <property type="protein sequence ID" value="CAF0835153.1"/>
    <property type="molecule type" value="Genomic_DNA"/>
</dbReference>
<dbReference type="SUPFAM" id="SSF53335">
    <property type="entry name" value="S-adenosyl-L-methionine-dependent methyltransferases"/>
    <property type="match status" value="1"/>
</dbReference>
<evidence type="ECO:0000256" key="1">
    <source>
        <dbReference type="SAM" id="Phobius"/>
    </source>
</evidence>
<feature type="domain" description="Methyltransferase FkbM" evidence="2">
    <location>
        <begin position="120"/>
        <end position="297"/>
    </location>
</feature>
<dbReference type="PANTHER" id="PTHR34203:SF15">
    <property type="entry name" value="SLL1173 PROTEIN"/>
    <property type="match status" value="1"/>
</dbReference>
<dbReference type="Pfam" id="PF05050">
    <property type="entry name" value="Methyltransf_21"/>
    <property type="match status" value="1"/>
</dbReference>
<dbReference type="AlphaFoldDB" id="A0A813V9X3"/>
<keyword evidence="1" id="KW-1133">Transmembrane helix</keyword>
<comment type="caution">
    <text evidence="3">The sequence shown here is derived from an EMBL/GenBank/DDBJ whole genome shotgun (WGS) entry which is preliminary data.</text>
</comment>
<evidence type="ECO:0000313" key="4">
    <source>
        <dbReference type="Proteomes" id="UP000663879"/>
    </source>
</evidence>
<keyword evidence="1" id="KW-0472">Membrane</keyword>
<dbReference type="PANTHER" id="PTHR34203">
    <property type="entry name" value="METHYLTRANSFERASE, FKBM FAMILY PROTEIN"/>
    <property type="match status" value="1"/>
</dbReference>
<evidence type="ECO:0000313" key="3">
    <source>
        <dbReference type="EMBL" id="CAF0835153.1"/>
    </source>
</evidence>
<dbReference type="Proteomes" id="UP000663879">
    <property type="component" value="Unassembled WGS sequence"/>
</dbReference>
<reference evidence="3" key="1">
    <citation type="submission" date="2021-02" db="EMBL/GenBank/DDBJ databases">
        <authorList>
            <person name="Nowell W R."/>
        </authorList>
    </citation>
    <scope>NUCLEOTIDE SEQUENCE</scope>
    <source>
        <strain evidence="3">Ploen Becks lab</strain>
    </source>
</reference>
<gene>
    <name evidence="3" type="ORF">OXX778_LOCUS8166</name>
</gene>
<sequence>MLKCQRFVFRSTTKFIIILLIIAFGYLSINRERDNFQTVKDDVHIHIFNLSLQLEPKYFYDEISCRKSSEIYVSTTLCVHDLNRDENVSAFIWRDGVWERHIIKHFLDYIKKNPDWLVLDVGAQIGQYSLFAAKMGRDVVCVEPFYENILRIHKAAFSENLSSRITLIKNALSNKRNEVKKLKAESRNIGGQSLLENKDQVFDRSQLENDKYLVETIFFDDLINYLPKKPNGEEYRKAILKIDIEGFEPYAFQNANKLFDRLDIRIIFMEWGNLPMQSDNHGMILEMIKFLRDRNFIPFGNNVKLNDSDWKKWPWDIFWEKLDILTSKKNYFYKKRLKNLKKKKSN</sequence>
<proteinExistence type="predicted"/>
<organism evidence="3 4">
    <name type="scientific">Brachionus calyciflorus</name>
    <dbReference type="NCBI Taxonomy" id="104777"/>
    <lineage>
        <taxon>Eukaryota</taxon>
        <taxon>Metazoa</taxon>
        <taxon>Spiralia</taxon>
        <taxon>Gnathifera</taxon>
        <taxon>Rotifera</taxon>
        <taxon>Eurotatoria</taxon>
        <taxon>Monogononta</taxon>
        <taxon>Pseudotrocha</taxon>
        <taxon>Ploima</taxon>
        <taxon>Brachionidae</taxon>
        <taxon>Brachionus</taxon>
    </lineage>
</organism>
<dbReference type="InterPro" id="IPR006342">
    <property type="entry name" value="FkbM_mtfrase"/>
</dbReference>
<dbReference type="NCBIfam" id="TIGR01444">
    <property type="entry name" value="fkbM_fam"/>
    <property type="match status" value="1"/>
</dbReference>
<evidence type="ECO:0000259" key="2">
    <source>
        <dbReference type="Pfam" id="PF05050"/>
    </source>
</evidence>
<keyword evidence="1" id="KW-0812">Transmembrane</keyword>
<accession>A0A813V9X3</accession>
<dbReference type="OrthoDB" id="411251at2759"/>
<dbReference type="Gene3D" id="3.40.50.150">
    <property type="entry name" value="Vaccinia Virus protein VP39"/>
    <property type="match status" value="1"/>
</dbReference>
<feature type="transmembrane region" description="Helical" evidence="1">
    <location>
        <begin position="12"/>
        <end position="29"/>
    </location>
</feature>
<dbReference type="InterPro" id="IPR029063">
    <property type="entry name" value="SAM-dependent_MTases_sf"/>
</dbReference>
<name>A0A813V9X3_9BILA</name>
<keyword evidence="4" id="KW-1185">Reference proteome</keyword>